<reference evidence="1 2" key="1">
    <citation type="submission" date="2018-05" db="EMBL/GenBank/DDBJ databases">
        <title>Animal gut microbial communities from fecal samples from Wisconsin, USA.</title>
        <authorList>
            <person name="Neumann A."/>
        </authorList>
    </citation>
    <scope>NUCLEOTIDE SEQUENCE [LARGE SCALE GENOMIC DNA]</scope>
    <source>
        <strain evidence="1 2">UWS4</strain>
    </source>
</reference>
<sequence>MRIFVVALFCGLFSFGFSEESKSLWDSFTGFFSSKAKPAGEGPLYQQLADIDNEIQDVQWRYSRERRAVRKSHYKMQLKDLHTSRDSLAALIQKQESEKSSISSATQAKSSAVLSSSSAAISSKALSSSSLAISSSAISSSAISSSSAESSSSVEVPIAPPASIPTPDSVVVTVTVTKYIRDTVIVRDTIFVHDTVFVEKK</sequence>
<dbReference type="Proteomes" id="UP000245523">
    <property type="component" value="Unassembled WGS sequence"/>
</dbReference>
<proteinExistence type="predicted"/>
<evidence type="ECO:0000313" key="1">
    <source>
        <dbReference type="EMBL" id="PWL03430.1"/>
    </source>
</evidence>
<evidence type="ECO:0000313" key="2">
    <source>
        <dbReference type="Proteomes" id="UP000245523"/>
    </source>
</evidence>
<name>A0ABX5LLW5_9BACT</name>
<comment type="caution">
    <text evidence="1">The sequence shown here is derived from an EMBL/GenBank/DDBJ whole genome shotgun (WGS) entry which is preliminary data.</text>
</comment>
<dbReference type="EMBL" id="QGHD01000006">
    <property type="protein sequence ID" value="PWL03430.1"/>
    <property type="molecule type" value="Genomic_DNA"/>
</dbReference>
<gene>
    <name evidence="1" type="ORF">B0H50_10689</name>
</gene>
<accession>A0ABX5LLW5</accession>
<keyword evidence="2" id="KW-1185">Reference proteome</keyword>
<protein>
    <submittedName>
        <fullName evidence="1">Uncharacterized protein</fullName>
    </submittedName>
</protein>
<organism evidence="1 2">
    <name type="scientific">Hallerella porci</name>
    <dbReference type="NCBI Taxonomy" id="1945871"/>
    <lineage>
        <taxon>Bacteria</taxon>
        <taxon>Pseudomonadati</taxon>
        <taxon>Fibrobacterota</taxon>
        <taxon>Fibrobacteria</taxon>
        <taxon>Fibrobacterales</taxon>
        <taxon>Fibrobacteraceae</taxon>
        <taxon>Hallerella</taxon>
    </lineage>
</organism>